<dbReference type="PANTHER" id="PTHR34846">
    <property type="entry name" value="4-CARBOXYMUCONOLACTONE DECARBOXYLASE FAMILY PROTEIN (AFU_ORTHOLOGUE AFUA_6G11590)"/>
    <property type="match status" value="1"/>
</dbReference>
<dbReference type="SUPFAM" id="SSF69118">
    <property type="entry name" value="AhpD-like"/>
    <property type="match status" value="1"/>
</dbReference>
<dbReference type="GO" id="GO:0051920">
    <property type="term" value="F:peroxiredoxin activity"/>
    <property type="evidence" value="ECO:0007669"/>
    <property type="project" value="InterPro"/>
</dbReference>
<reference evidence="2 3" key="1">
    <citation type="submission" date="2018-08" db="EMBL/GenBank/DDBJ databases">
        <title>Streptomyces NEAU-D10 sp. nov., a novel Actinomycete isolated from soil.</title>
        <authorList>
            <person name="Jin L."/>
        </authorList>
    </citation>
    <scope>NUCLEOTIDE SEQUENCE [LARGE SCALE GENOMIC DNA]</scope>
    <source>
        <strain evidence="2 3">NEAU-D10</strain>
    </source>
</reference>
<dbReference type="RefSeq" id="WP_128510886.1">
    <property type="nucleotide sequence ID" value="NZ_QUAC01000310.1"/>
</dbReference>
<accession>A0A371PUU1</accession>
<dbReference type="InterPro" id="IPR029032">
    <property type="entry name" value="AhpD-like"/>
</dbReference>
<dbReference type="OrthoDB" id="4704294at2"/>
<evidence type="ECO:0000313" key="3">
    <source>
        <dbReference type="Proteomes" id="UP000262477"/>
    </source>
</evidence>
<evidence type="ECO:0000313" key="2">
    <source>
        <dbReference type="EMBL" id="REK86246.1"/>
    </source>
</evidence>
<dbReference type="PANTHER" id="PTHR34846:SF5">
    <property type="entry name" value="CARBOXYMUCONOLACTONE DECARBOXYLASE-LIKE DOMAIN-CONTAINING PROTEIN"/>
    <property type="match status" value="1"/>
</dbReference>
<sequence>MTARIPPVEAPYPSEGVATALRRMMPGEQEPIALFRLYARNVPLAEALHGWGSYELSRRLSLGLRDREIVIDRTCALCGCEYEWGVHIARFASRAELTDAQIGSLTHGSSVDPCWTTERDRLLLDAADALHTHHDLDDPLWDRLSGEFSPEQLLDLLMLCGWYHAISFTARATRLTSEAGAPQFRDFLPTPHRAP</sequence>
<gene>
    <name evidence="2" type="ORF">DY245_33430</name>
</gene>
<dbReference type="Proteomes" id="UP000262477">
    <property type="component" value="Unassembled WGS sequence"/>
</dbReference>
<dbReference type="InterPro" id="IPR003779">
    <property type="entry name" value="CMD-like"/>
</dbReference>
<dbReference type="EMBL" id="QUAC01000310">
    <property type="protein sequence ID" value="REK86246.1"/>
    <property type="molecule type" value="Genomic_DNA"/>
</dbReference>
<dbReference type="AlphaFoldDB" id="A0A371PUU1"/>
<organism evidence="2 3">
    <name type="scientific">Streptomyces inhibens</name>
    <dbReference type="NCBI Taxonomy" id="2293571"/>
    <lineage>
        <taxon>Bacteria</taxon>
        <taxon>Bacillati</taxon>
        <taxon>Actinomycetota</taxon>
        <taxon>Actinomycetes</taxon>
        <taxon>Kitasatosporales</taxon>
        <taxon>Streptomycetaceae</taxon>
        <taxon>Streptomyces</taxon>
    </lineage>
</organism>
<comment type="caution">
    <text evidence="2">The sequence shown here is derived from an EMBL/GenBank/DDBJ whole genome shotgun (WGS) entry which is preliminary data.</text>
</comment>
<keyword evidence="3" id="KW-1185">Reference proteome</keyword>
<dbReference type="Gene3D" id="1.20.1290.10">
    <property type="entry name" value="AhpD-like"/>
    <property type="match status" value="1"/>
</dbReference>
<proteinExistence type="predicted"/>
<evidence type="ECO:0000259" key="1">
    <source>
        <dbReference type="Pfam" id="PF02627"/>
    </source>
</evidence>
<dbReference type="Pfam" id="PF02627">
    <property type="entry name" value="CMD"/>
    <property type="match status" value="1"/>
</dbReference>
<protein>
    <submittedName>
        <fullName evidence="2">Carboxymuconolactone decarboxylase family protein</fullName>
    </submittedName>
</protein>
<name>A0A371PUU1_STRIH</name>
<feature type="domain" description="Carboxymuconolactone decarboxylase-like" evidence="1">
    <location>
        <begin position="57"/>
        <end position="119"/>
    </location>
</feature>